<dbReference type="Proteomes" id="UP000318297">
    <property type="component" value="Unassembled WGS sequence"/>
</dbReference>
<dbReference type="OrthoDB" id="9814407at2"/>
<dbReference type="PANTHER" id="PTHR37828:SF1">
    <property type="entry name" value="YCII-RELATED DOMAIN-CONTAINING PROTEIN"/>
    <property type="match status" value="1"/>
</dbReference>
<dbReference type="InterPro" id="IPR005545">
    <property type="entry name" value="YCII"/>
</dbReference>
<dbReference type="InterPro" id="IPR011008">
    <property type="entry name" value="Dimeric_a/b-barrel"/>
</dbReference>
<dbReference type="EMBL" id="VIVQ01000002">
    <property type="protein sequence ID" value="TWE10368.1"/>
    <property type="molecule type" value="Genomic_DNA"/>
</dbReference>
<evidence type="ECO:0000259" key="2">
    <source>
        <dbReference type="Pfam" id="PF03795"/>
    </source>
</evidence>
<keyword evidence="4" id="KW-1185">Reference proteome</keyword>
<proteinExistence type="inferred from homology"/>
<comment type="similarity">
    <text evidence="1">Belongs to the YciI family.</text>
</comment>
<dbReference type="Gene3D" id="3.30.70.1060">
    <property type="entry name" value="Dimeric alpha+beta barrel"/>
    <property type="match status" value="1"/>
</dbReference>
<evidence type="ECO:0000313" key="3">
    <source>
        <dbReference type="EMBL" id="TWE10368.1"/>
    </source>
</evidence>
<protein>
    <submittedName>
        <fullName evidence="3">Uncharacterized protein YciI</fullName>
    </submittedName>
</protein>
<accession>A0A561E431</accession>
<dbReference type="PANTHER" id="PTHR37828">
    <property type="entry name" value="GSR2449 PROTEIN"/>
    <property type="match status" value="1"/>
</dbReference>
<dbReference type="AlphaFoldDB" id="A0A561E431"/>
<gene>
    <name evidence="3" type="ORF">BKA23_2728</name>
</gene>
<dbReference type="Pfam" id="PF03795">
    <property type="entry name" value="YCII"/>
    <property type="match status" value="1"/>
</dbReference>
<feature type="domain" description="YCII-related" evidence="2">
    <location>
        <begin position="2"/>
        <end position="81"/>
    </location>
</feature>
<evidence type="ECO:0000313" key="4">
    <source>
        <dbReference type="Proteomes" id="UP000318297"/>
    </source>
</evidence>
<evidence type="ECO:0000256" key="1">
    <source>
        <dbReference type="ARBA" id="ARBA00007689"/>
    </source>
</evidence>
<comment type="caution">
    <text evidence="3">The sequence shown here is derived from an EMBL/GenBank/DDBJ whole genome shotgun (WGS) entry which is preliminary data.</text>
</comment>
<dbReference type="SUPFAM" id="SSF54909">
    <property type="entry name" value="Dimeric alpha+beta barrel"/>
    <property type="match status" value="1"/>
</dbReference>
<sequence>MFVILIDYTASLDRIDAALPDHNAWLDEQYAARVFVASGPKTPRTGGVILTGDHPAEVIRAIVARDPFATAGLASHTVVEFQPIRRAPLSDL</sequence>
<name>A0A561E431_9MICO</name>
<organism evidence="3 4">
    <name type="scientific">Rudaeicoccus suwonensis</name>
    <dbReference type="NCBI Taxonomy" id="657409"/>
    <lineage>
        <taxon>Bacteria</taxon>
        <taxon>Bacillati</taxon>
        <taxon>Actinomycetota</taxon>
        <taxon>Actinomycetes</taxon>
        <taxon>Micrococcales</taxon>
        <taxon>Dermacoccaceae</taxon>
        <taxon>Rudaeicoccus</taxon>
    </lineage>
</organism>
<reference evidence="3 4" key="1">
    <citation type="submission" date="2019-06" db="EMBL/GenBank/DDBJ databases">
        <title>Sequencing the genomes of 1000 actinobacteria strains.</title>
        <authorList>
            <person name="Klenk H.-P."/>
        </authorList>
    </citation>
    <scope>NUCLEOTIDE SEQUENCE [LARGE SCALE GENOMIC DNA]</scope>
    <source>
        <strain evidence="3 4">DSM 19560</strain>
    </source>
</reference>